<accession>A0ABV6TW77</accession>
<reference evidence="2 3" key="1">
    <citation type="submission" date="2024-09" db="EMBL/GenBank/DDBJ databases">
        <authorList>
            <person name="Sun Q."/>
            <person name="Mori K."/>
        </authorList>
    </citation>
    <scope>NUCLEOTIDE SEQUENCE [LARGE SCALE GENOMIC DNA]</scope>
    <source>
        <strain evidence="2 3">JCM 4557</strain>
    </source>
</reference>
<name>A0ABV6TW77_9ACTN</name>
<feature type="signal peptide" evidence="1">
    <location>
        <begin position="1"/>
        <end position="42"/>
    </location>
</feature>
<evidence type="ECO:0000256" key="1">
    <source>
        <dbReference type="SAM" id="SignalP"/>
    </source>
</evidence>
<evidence type="ECO:0000313" key="2">
    <source>
        <dbReference type="EMBL" id="MFC0850026.1"/>
    </source>
</evidence>
<proteinExistence type="predicted"/>
<keyword evidence="1" id="KW-0732">Signal</keyword>
<sequence>MIIRTRVHTASRPRTSRRRIQAAGVAAAAALLGLLCAGPVAADPAPLTAVAPSPAQASQDQVEAFFTAYRNARLGTTEDATPAEVRTRFLTKELNQALDAWAAAHTGQDPVFRAPNVPSAWTFASVGTDGSHVVVSQKWGDGTAADVAYTVRPADLMITAIADSPATT</sequence>
<keyword evidence="3" id="KW-1185">Reference proteome</keyword>
<feature type="chain" id="PRO_5047538513" evidence="1">
    <location>
        <begin position="43"/>
        <end position="168"/>
    </location>
</feature>
<comment type="caution">
    <text evidence="2">The sequence shown here is derived from an EMBL/GenBank/DDBJ whole genome shotgun (WGS) entry which is preliminary data.</text>
</comment>
<dbReference type="Gene3D" id="3.10.450.50">
    <property type="match status" value="1"/>
</dbReference>
<evidence type="ECO:0000313" key="3">
    <source>
        <dbReference type="Proteomes" id="UP001589887"/>
    </source>
</evidence>
<gene>
    <name evidence="2" type="ORF">ACFH04_40845</name>
</gene>
<dbReference type="EMBL" id="JBHMQV010000009">
    <property type="protein sequence ID" value="MFC0850026.1"/>
    <property type="molecule type" value="Genomic_DNA"/>
</dbReference>
<organism evidence="2 3">
    <name type="scientific">Streptomyces noboritoensis</name>
    <dbReference type="NCBI Taxonomy" id="67337"/>
    <lineage>
        <taxon>Bacteria</taxon>
        <taxon>Bacillati</taxon>
        <taxon>Actinomycetota</taxon>
        <taxon>Actinomycetes</taxon>
        <taxon>Kitasatosporales</taxon>
        <taxon>Streptomycetaceae</taxon>
        <taxon>Streptomyces</taxon>
    </lineage>
</organism>
<protein>
    <submittedName>
        <fullName evidence="2">Uncharacterized protein</fullName>
    </submittedName>
</protein>
<dbReference type="RefSeq" id="WP_394323986.1">
    <property type="nucleotide sequence ID" value="NZ_JBHMQV010000009.1"/>
</dbReference>
<dbReference type="Proteomes" id="UP001589887">
    <property type="component" value="Unassembled WGS sequence"/>
</dbReference>